<dbReference type="PROSITE" id="PS50198">
    <property type="entry name" value="PPIC_PPIASE_2"/>
    <property type="match status" value="1"/>
</dbReference>
<protein>
    <recommendedName>
        <fullName evidence="6">Peptidyl-prolyl cis-trans isomerase</fullName>
        <ecNumber evidence="6">5.2.1.8</ecNumber>
    </recommendedName>
</protein>
<sequence length="167" mass="18339">MRSMNFSFIFFYAMTLLLGANAFTAPPSPSSRFMTANIPAFTRAQLDTRRHNAIDSFNSIMKNWGKKANAAHILIKPRTLPEAEAKDFLLKLKEEIGNDPVKFAAAAKEHSSCPSAANGGNLGEFGPAQMVKNFDKVCFDEEVGVVHGPVSTQFGEHLIYIISRTGE</sequence>
<dbReference type="EC" id="5.2.1.8" evidence="6"/>
<comment type="subcellular location">
    <subcellularLocation>
        <location evidence="1">Cytoplasm</location>
    </subcellularLocation>
</comment>
<evidence type="ECO:0000256" key="5">
    <source>
        <dbReference type="PROSITE-ProRule" id="PRU00278"/>
    </source>
</evidence>
<dbReference type="Pfam" id="PF00639">
    <property type="entry name" value="Rotamase"/>
    <property type="match status" value="1"/>
</dbReference>
<organism evidence="8">
    <name type="scientific">Ditylum brightwellii</name>
    <dbReference type="NCBI Taxonomy" id="49249"/>
    <lineage>
        <taxon>Eukaryota</taxon>
        <taxon>Sar</taxon>
        <taxon>Stramenopiles</taxon>
        <taxon>Ochrophyta</taxon>
        <taxon>Bacillariophyta</taxon>
        <taxon>Mediophyceae</taxon>
        <taxon>Lithodesmiophycidae</taxon>
        <taxon>Lithodesmiales</taxon>
        <taxon>Lithodesmiaceae</taxon>
        <taxon>Ditylum</taxon>
    </lineage>
</organism>
<keyword evidence="3" id="KW-0963">Cytoplasm</keyword>
<evidence type="ECO:0000256" key="1">
    <source>
        <dbReference type="ARBA" id="ARBA00004496"/>
    </source>
</evidence>
<name>A0A7S4QD73_9STRA</name>
<dbReference type="PROSITE" id="PS01096">
    <property type="entry name" value="PPIC_PPIASE_1"/>
    <property type="match status" value="1"/>
</dbReference>
<dbReference type="AlphaFoldDB" id="A0A7S4QD73"/>
<comment type="similarity">
    <text evidence="2">Belongs to the PpiC/parvulin rotamase family.</text>
</comment>
<evidence type="ECO:0000256" key="2">
    <source>
        <dbReference type="ARBA" id="ARBA00007656"/>
    </source>
</evidence>
<evidence type="ECO:0000256" key="4">
    <source>
        <dbReference type="ARBA" id="ARBA00046231"/>
    </source>
</evidence>
<evidence type="ECO:0000256" key="3">
    <source>
        <dbReference type="ARBA" id="ARBA00022490"/>
    </source>
</evidence>
<dbReference type="PANTHER" id="PTHR43629:SF2">
    <property type="entry name" value="RHODANESE-LIKE_PPIC DOMAIN-CONTAINING PROTEIN 12, CHLOROPLASTIC"/>
    <property type="match status" value="1"/>
</dbReference>
<dbReference type="InterPro" id="IPR046357">
    <property type="entry name" value="PPIase_dom_sf"/>
</dbReference>
<dbReference type="InterPro" id="IPR052204">
    <property type="entry name" value="PpiC/parvulin_rotamase"/>
</dbReference>
<dbReference type="GO" id="GO:0005737">
    <property type="term" value="C:cytoplasm"/>
    <property type="evidence" value="ECO:0007669"/>
    <property type="project" value="UniProtKB-SubCell"/>
</dbReference>
<keyword evidence="6" id="KW-0732">Signal</keyword>
<dbReference type="PANTHER" id="PTHR43629">
    <property type="entry name" value="PEPTIDYL-PROLYL CIS-TRANS ISOMERASE"/>
    <property type="match status" value="1"/>
</dbReference>
<dbReference type="Gene3D" id="3.10.50.40">
    <property type="match status" value="1"/>
</dbReference>
<reference evidence="8" key="1">
    <citation type="submission" date="2021-01" db="EMBL/GenBank/DDBJ databases">
        <authorList>
            <person name="Corre E."/>
            <person name="Pelletier E."/>
            <person name="Niang G."/>
            <person name="Scheremetjew M."/>
            <person name="Finn R."/>
            <person name="Kale V."/>
            <person name="Holt S."/>
            <person name="Cochrane G."/>
            <person name="Meng A."/>
            <person name="Brown T."/>
            <person name="Cohen L."/>
        </authorList>
    </citation>
    <scope>NUCLEOTIDE SEQUENCE</scope>
    <source>
        <strain evidence="8">GSO104</strain>
    </source>
</reference>
<feature type="domain" description="PpiC" evidence="7">
    <location>
        <begin position="65"/>
        <end position="163"/>
    </location>
</feature>
<dbReference type="EMBL" id="HBNS01000333">
    <property type="protein sequence ID" value="CAE4578278.1"/>
    <property type="molecule type" value="Transcribed_RNA"/>
</dbReference>
<feature type="chain" id="PRO_5031592666" description="Peptidyl-prolyl cis-trans isomerase" evidence="6">
    <location>
        <begin position="23"/>
        <end position="167"/>
    </location>
</feature>
<comment type="catalytic activity">
    <reaction evidence="6">
        <text>[protein]-peptidylproline (omega=180) = [protein]-peptidylproline (omega=0)</text>
        <dbReference type="Rhea" id="RHEA:16237"/>
        <dbReference type="Rhea" id="RHEA-COMP:10747"/>
        <dbReference type="Rhea" id="RHEA-COMP:10748"/>
        <dbReference type="ChEBI" id="CHEBI:83833"/>
        <dbReference type="ChEBI" id="CHEBI:83834"/>
        <dbReference type="EC" id="5.2.1.8"/>
    </reaction>
</comment>
<evidence type="ECO:0000259" key="7">
    <source>
        <dbReference type="PROSITE" id="PS50198"/>
    </source>
</evidence>
<accession>A0A7S4QD73</accession>
<evidence type="ECO:0000256" key="6">
    <source>
        <dbReference type="RuleBase" id="RU363014"/>
    </source>
</evidence>
<dbReference type="InterPro" id="IPR000297">
    <property type="entry name" value="PPIase_PpiC"/>
</dbReference>
<gene>
    <name evidence="8" type="ORF">DBRI00130_LOCUS275</name>
</gene>
<dbReference type="GO" id="GO:0003755">
    <property type="term" value="F:peptidyl-prolyl cis-trans isomerase activity"/>
    <property type="evidence" value="ECO:0007669"/>
    <property type="project" value="UniProtKB-UniRule"/>
</dbReference>
<keyword evidence="5 6" id="KW-0413">Isomerase</keyword>
<proteinExistence type="inferred from homology"/>
<evidence type="ECO:0000313" key="8">
    <source>
        <dbReference type="EMBL" id="CAE4578278.1"/>
    </source>
</evidence>
<dbReference type="SUPFAM" id="SSF54534">
    <property type="entry name" value="FKBP-like"/>
    <property type="match status" value="1"/>
</dbReference>
<feature type="signal peptide" evidence="6">
    <location>
        <begin position="1"/>
        <end position="22"/>
    </location>
</feature>
<dbReference type="InterPro" id="IPR023058">
    <property type="entry name" value="PPIase_PpiC_CS"/>
</dbReference>
<keyword evidence="5 6" id="KW-0697">Rotamase</keyword>
<comment type="function">
    <text evidence="4">PPIases accelerate the folding of proteins. It prefers amino acid residues with hydrophobic side chains like leucine and phenylalanine in the P1 position of the peptides substrates.</text>
</comment>